<dbReference type="Gene3D" id="1.20.890.10">
    <property type="entry name" value="cAMP-dependent protein kinase regulatory subunit, dimerization-anchoring domain"/>
    <property type="match status" value="1"/>
</dbReference>
<feature type="domain" description="RIIa" evidence="1">
    <location>
        <begin position="13"/>
        <end position="50"/>
    </location>
</feature>
<dbReference type="STRING" id="6280.A0A0N4TS59"/>
<dbReference type="EMBL" id="UZAD01013233">
    <property type="protein sequence ID" value="VDN92666.1"/>
    <property type="molecule type" value="Genomic_DNA"/>
</dbReference>
<dbReference type="SUPFAM" id="SSF47391">
    <property type="entry name" value="Dimerization-anchoring domain of cAMP-dependent PK regulatory subunit"/>
    <property type="match status" value="1"/>
</dbReference>
<dbReference type="WBParaSite" id="BPAG_0001151801-mRNA-1">
    <property type="protein sequence ID" value="BPAG_0001151801-mRNA-1"/>
    <property type="gene ID" value="BPAG_0001151801"/>
</dbReference>
<reference evidence="2 3" key="2">
    <citation type="submission" date="2018-11" db="EMBL/GenBank/DDBJ databases">
        <authorList>
            <consortium name="Pathogen Informatics"/>
        </authorList>
    </citation>
    <scope>NUCLEOTIDE SEQUENCE [LARGE SCALE GENOMIC DNA]</scope>
</reference>
<dbReference type="Pfam" id="PF02197">
    <property type="entry name" value="RIIa"/>
    <property type="match status" value="1"/>
</dbReference>
<reference evidence="4" key="1">
    <citation type="submission" date="2017-02" db="UniProtKB">
        <authorList>
            <consortium name="WormBaseParasite"/>
        </authorList>
    </citation>
    <scope>IDENTIFICATION</scope>
</reference>
<evidence type="ECO:0000313" key="2">
    <source>
        <dbReference type="EMBL" id="VDN92666.1"/>
    </source>
</evidence>
<keyword evidence="3" id="KW-1185">Reference proteome</keyword>
<evidence type="ECO:0000259" key="1">
    <source>
        <dbReference type="SMART" id="SM00394"/>
    </source>
</evidence>
<name>A0A0N4TS59_BRUPA</name>
<dbReference type="Proteomes" id="UP000278627">
    <property type="component" value="Unassembled WGS sequence"/>
</dbReference>
<sequence length="86" mass="9974">MAESSNENYKVPIGLRPLLEAFVRETLRTQPTDLVSFSILFFNVLQKHRKRNNTFIHHQTRIDSSKLENSNMAKLEKKSLIGNKFG</sequence>
<protein>
    <submittedName>
        <fullName evidence="4">RIIa domain-containing protein</fullName>
    </submittedName>
</protein>
<dbReference type="SMART" id="SM00394">
    <property type="entry name" value="RIIa"/>
    <property type="match status" value="1"/>
</dbReference>
<dbReference type="AlphaFoldDB" id="A0A0N4TS59"/>
<proteinExistence type="predicted"/>
<gene>
    <name evidence="2" type="ORF">BPAG_LOCUS11480</name>
</gene>
<accession>A0A0N4TS59</accession>
<evidence type="ECO:0000313" key="3">
    <source>
        <dbReference type="Proteomes" id="UP000278627"/>
    </source>
</evidence>
<dbReference type="InterPro" id="IPR003117">
    <property type="entry name" value="cAMP_dep_PK_reg_su_I/II_a/b"/>
</dbReference>
<evidence type="ECO:0000313" key="4">
    <source>
        <dbReference type="WBParaSite" id="BPAG_0001151801-mRNA-1"/>
    </source>
</evidence>
<organism evidence="4">
    <name type="scientific">Brugia pahangi</name>
    <name type="common">Filarial nematode worm</name>
    <dbReference type="NCBI Taxonomy" id="6280"/>
    <lineage>
        <taxon>Eukaryota</taxon>
        <taxon>Metazoa</taxon>
        <taxon>Ecdysozoa</taxon>
        <taxon>Nematoda</taxon>
        <taxon>Chromadorea</taxon>
        <taxon>Rhabditida</taxon>
        <taxon>Spirurina</taxon>
        <taxon>Spiruromorpha</taxon>
        <taxon>Filarioidea</taxon>
        <taxon>Onchocercidae</taxon>
        <taxon>Brugia</taxon>
    </lineage>
</organism>